<gene>
    <name evidence="2" type="ORF">O970_04000</name>
</gene>
<comment type="caution">
    <text evidence="2">The sequence shown here is derived from an EMBL/GenBank/DDBJ whole genome shotgun (WGS) entry which is preliminary data.</text>
</comment>
<dbReference type="EMBL" id="AWGA01000043">
    <property type="protein sequence ID" value="TEA27354.1"/>
    <property type="molecule type" value="Genomic_DNA"/>
</dbReference>
<organism evidence="2 3">
    <name type="scientific">Candidatus Schmidhempelia bombi str. Bimp</name>
    <dbReference type="NCBI Taxonomy" id="1387197"/>
    <lineage>
        <taxon>Bacteria</taxon>
        <taxon>Pseudomonadati</taxon>
        <taxon>Pseudomonadota</taxon>
        <taxon>Gammaproteobacteria</taxon>
        <taxon>Orbales</taxon>
        <taxon>Orbaceae</taxon>
        <taxon>Candidatus Schmidhempelia</taxon>
    </lineage>
</organism>
<evidence type="ECO:0000259" key="1">
    <source>
        <dbReference type="PROSITE" id="PS50206"/>
    </source>
</evidence>
<feature type="domain" description="Rhodanese" evidence="1">
    <location>
        <begin position="32"/>
        <end position="122"/>
    </location>
</feature>
<accession>A0AB94ID54</accession>
<dbReference type="AlphaFoldDB" id="A0AB94ID54"/>
<protein>
    <submittedName>
        <fullName evidence="2">Sulfurtransferase</fullName>
    </submittedName>
</protein>
<keyword evidence="3" id="KW-1185">Reference proteome</keyword>
<evidence type="ECO:0000313" key="2">
    <source>
        <dbReference type="EMBL" id="TEA27354.1"/>
    </source>
</evidence>
<dbReference type="GO" id="GO:0004792">
    <property type="term" value="F:thiosulfate-cyanide sulfurtransferase activity"/>
    <property type="evidence" value="ECO:0007669"/>
    <property type="project" value="TreeGrafter"/>
</dbReference>
<dbReference type="Proteomes" id="UP000506160">
    <property type="component" value="Unassembled WGS sequence"/>
</dbReference>
<sequence length="123" mass="13880">MQHNLGFVTLCQTAAKQVKEISIAQVKTLMDNSKLPLFIDVREDNEWQVDHLPFAIHVGRGILERDIETLVPNKQTPIILYCGGGYRSILATESLQKMGYSQVISMRGGYRGWKEAGYPLITE</sequence>
<proteinExistence type="predicted"/>
<dbReference type="Gene3D" id="3.40.250.10">
    <property type="entry name" value="Rhodanese-like domain"/>
    <property type="match status" value="1"/>
</dbReference>
<dbReference type="SMART" id="SM00450">
    <property type="entry name" value="RHOD"/>
    <property type="match status" value="1"/>
</dbReference>
<evidence type="ECO:0000313" key="3">
    <source>
        <dbReference type="Proteomes" id="UP000506160"/>
    </source>
</evidence>
<dbReference type="InterPro" id="IPR001763">
    <property type="entry name" value="Rhodanese-like_dom"/>
</dbReference>
<name>A0AB94ID54_9GAMM</name>
<reference evidence="2 3" key="1">
    <citation type="journal article" date="2014" name="Appl. Environ. Microbiol.">
        <title>Genomic features of a bumble bee symbiont reflect its host environment.</title>
        <authorList>
            <person name="Martinson V.G."/>
            <person name="Magoc T."/>
            <person name="Koch H."/>
            <person name="Salzberg S.L."/>
            <person name="Moran N.A."/>
        </authorList>
    </citation>
    <scope>NUCLEOTIDE SEQUENCE [LARGE SCALE GENOMIC DNA]</scope>
    <source>
        <strain evidence="2 3">Bimp</strain>
    </source>
</reference>
<dbReference type="RefSeq" id="WP_024495870.1">
    <property type="nucleotide sequence ID" value="NZ_AWGA01000043.1"/>
</dbReference>
<dbReference type="SUPFAM" id="SSF52821">
    <property type="entry name" value="Rhodanese/Cell cycle control phosphatase"/>
    <property type="match status" value="1"/>
</dbReference>
<dbReference type="PANTHER" id="PTHR44086:SF13">
    <property type="entry name" value="THIOSULFATE SULFURTRANSFERASE PSPE"/>
    <property type="match status" value="1"/>
</dbReference>
<dbReference type="InterPro" id="IPR036873">
    <property type="entry name" value="Rhodanese-like_dom_sf"/>
</dbReference>
<dbReference type="CDD" id="cd00158">
    <property type="entry name" value="RHOD"/>
    <property type="match status" value="1"/>
</dbReference>
<dbReference type="Pfam" id="PF00581">
    <property type="entry name" value="Rhodanese"/>
    <property type="match status" value="1"/>
</dbReference>
<dbReference type="PANTHER" id="PTHR44086">
    <property type="entry name" value="THIOSULFATE SULFURTRANSFERASE RDL2, MITOCHONDRIAL-RELATED"/>
    <property type="match status" value="1"/>
</dbReference>
<dbReference type="PROSITE" id="PS50206">
    <property type="entry name" value="RHODANESE_3"/>
    <property type="match status" value="1"/>
</dbReference>